<feature type="compositionally biased region" description="Basic residues" evidence="1">
    <location>
        <begin position="416"/>
        <end position="431"/>
    </location>
</feature>
<keyword evidence="3" id="KW-1185">Reference proteome</keyword>
<evidence type="ECO:0000313" key="2">
    <source>
        <dbReference type="EMBL" id="CAB0040374.1"/>
    </source>
</evidence>
<dbReference type="EMBL" id="CADCXV010001017">
    <property type="protein sequence ID" value="CAB0040374.1"/>
    <property type="molecule type" value="Genomic_DNA"/>
</dbReference>
<name>A0A6H5ITZ7_9HYME</name>
<gene>
    <name evidence="2" type="ORF">TBRA_LOCUS12090</name>
</gene>
<dbReference type="AlphaFoldDB" id="A0A6H5ITZ7"/>
<feature type="region of interest" description="Disordered" evidence="1">
    <location>
        <begin position="412"/>
        <end position="431"/>
    </location>
</feature>
<evidence type="ECO:0000313" key="3">
    <source>
        <dbReference type="Proteomes" id="UP000479190"/>
    </source>
</evidence>
<sequence length="525" mass="59630">MISIVINCIRCLQLAAKAYRTKASNYIETMIVKEMPSPRRSARVRVAALRASASRGGLHFRDIALATIFKFHREFGRRPAWLDRADQLKVHSTRRIRVPAQHSSFASAIPPETFISLRLDPIALGWIIHQTRSLRWSTGLRCNVVQRSSQRALSALCLCATLLRDARYNFHRFSSELVFKISLVAAISSFATRRYACQFNAPHCLTRQTLYTCHVSSYEQLYKLHTIELPQLRRLPHCDERVACDFLSHSGSRSLGALRSRPALLPGRAASNRARGSRSARAGSSSRATVCSQFAIPKAPARFPNTHIRHTLCLFTLLRLIYCPQSFTDTICCFISQRPISINYCVLFCFAHERAMPALYLRVNKIFDRPAVPGAASLLPSTTGKYRRAAKNNGNSSASILRQAPRANGNSCARTRQVHSARHSKKKTKQKIPRRYTFLRAQPAPTECSICRRSELRLRRLRVWAYCDTRPEDDEISRRLLLMLLLCCRSQRQAARETERENGKRSNVFILPRLCAPSGRAEINH</sequence>
<evidence type="ECO:0000256" key="1">
    <source>
        <dbReference type="SAM" id="MobiDB-lite"/>
    </source>
</evidence>
<protein>
    <submittedName>
        <fullName evidence="2">Uncharacterized protein</fullName>
    </submittedName>
</protein>
<reference evidence="2 3" key="1">
    <citation type="submission" date="2020-02" db="EMBL/GenBank/DDBJ databases">
        <authorList>
            <person name="Ferguson B K."/>
        </authorList>
    </citation>
    <scope>NUCLEOTIDE SEQUENCE [LARGE SCALE GENOMIC DNA]</scope>
</reference>
<organism evidence="2 3">
    <name type="scientific">Trichogramma brassicae</name>
    <dbReference type="NCBI Taxonomy" id="86971"/>
    <lineage>
        <taxon>Eukaryota</taxon>
        <taxon>Metazoa</taxon>
        <taxon>Ecdysozoa</taxon>
        <taxon>Arthropoda</taxon>
        <taxon>Hexapoda</taxon>
        <taxon>Insecta</taxon>
        <taxon>Pterygota</taxon>
        <taxon>Neoptera</taxon>
        <taxon>Endopterygota</taxon>
        <taxon>Hymenoptera</taxon>
        <taxon>Apocrita</taxon>
        <taxon>Proctotrupomorpha</taxon>
        <taxon>Chalcidoidea</taxon>
        <taxon>Trichogrammatidae</taxon>
        <taxon>Trichogramma</taxon>
    </lineage>
</organism>
<dbReference type="Proteomes" id="UP000479190">
    <property type="component" value="Unassembled WGS sequence"/>
</dbReference>
<accession>A0A6H5ITZ7</accession>
<proteinExistence type="predicted"/>